<dbReference type="PANTHER" id="PTHR32046">
    <property type="entry name" value="G DOMAIN-CONTAINING PROTEIN"/>
    <property type="match status" value="1"/>
</dbReference>
<dbReference type="PANTHER" id="PTHR32046:SF11">
    <property type="entry name" value="IMMUNE-ASSOCIATED NUCLEOTIDE-BINDING PROTEIN 10-LIKE"/>
    <property type="match status" value="1"/>
</dbReference>
<dbReference type="GeneID" id="85331089"/>
<proteinExistence type="predicted"/>
<keyword evidence="3" id="KW-1185">Reference proteome</keyword>
<feature type="coiled-coil region" evidence="1">
    <location>
        <begin position="312"/>
        <end position="339"/>
    </location>
</feature>
<keyword evidence="1" id="KW-0175">Coiled coil</keyword>
<comment type="caution">
    <text evidence="2">The sequence shown here is derived from an EMBL/GenBank/DDBJ whole genome shotgun (WGS) entry which is preliminary data.</text>
</comment>
<protein>
    <recommendedName>
        <fullName evidence="4">G domain-containing protein</fullName>
    </recommendedName>
</protein>
<dbReference type="Gene3D" id="3.40.50.300">
    <property type="entry name" value="P-loop containing nucleotide triphosphate hydrolases"/>
    <property type="match status" value="1"/>
</dbReference>
<sequence>MEAGEPQYVVPYSFSYQLKDENDRFRSYDIQRGSSPQEQNGIVGQSATQKTIVYLIPLGDEITLRLVDTPGIGDIRGIEQDALNKEDILATLHHINKLYGILILLKLTNSRLNVIGYSPGDTFNPLKTLLATYRDSEISLFEHNTYCFDSESFRFLRLLKHWSSLNGHKVKSTLSVNTVRDHIIAIADPLAKLTEAIEETIRQNTETARVLKQSNKTRRELESQLRVQVISFDNVDLLKPRMVYSHADCHTSVKDGEKDGEKDETRVIYNASCHDEPSLRACRAFDHGLRRTKDMRIDPEVESLLAENASAAEIQAATLAQIERDIKRREEEKRVLVSASTEFGRYLKRNSIVPYNIEKLP</sequence>
<reference evidence="2" key="1">
    <citation type="submission" date="2023-06" db="EMBL/GenBank/DDBJ databases">
        <title>Genome-scale phylogeny and comparative genomics of the fungal order Sordariales.</title>
        <authorList>
            <consortium name="Lawrence Berkeley National Laboratory"/>
            <person name="Hensen N."/>
            <person name="Bonometti L."/>
            <person name="Westerberg I."/>
            <person name="Brannstrom I.O."/>
            <person name="Guillou S."/>
            <person name="Cros-Aarteil S."/>
            <person name="Calhoun S."/>
            <person name="Haridas S."/>
            <person name="Kuo A."/>
            <person name="Mondo S."/>
            <person name="Pangilinan J."/>
            <person name="Riley R."/>
            <person name="LaButti K."/>
            <person name="Andreopoulos B."/>
            <person name="Lipzen A."/>
            <person name="Chen C."/>
            <person name="Yanf M."/>
            <person name="Daum C."/>
            <person name="Ng V."/>
            <person name="Clum A."/>
            <person name="Steindorff A."/>
            <person name="Ohm R."/>
            <person name="Martin F."/>
            <person name="Silar P."/>
            <person name="Natvig D."/>
            <person name="Lalanne C."/>
            <person name="Gautier V."/>
            <person name="Ament-velasquez S.L."/>
            <person name="Kruys A."/>
            <person name="Hutchinson M.I."/>
            <person name="Powell A.J."/>
            <person name="Barry K."/>
            <person name="Miller A.N."/>
            <person name="Grigoriev I.V."/>
            <person name="Debuchy R."/>
            <person name="Gladieux P."/>
            <person name="Thoren M.H."/>
            <person name="Johannesson H."/>
        </authorList>
    </citation>
    <scope>NUCLEOTIDE SEQUENCE</scope>
    <source>
        <strain evidence="2">SMH2392-1A</strain>
    </source>
</reference>
<dbReference type="InterPro" id="IPR027417">
    <property type="entry name" value="P-loop_NTPase"/>
</dbReference>
<evidence type="ECO:0000313" key="3">
    <source>
        <dbReference type="Proteomes" id="UP001172101"/>
    </source>
</evidence>
<accession>A0AA40BF37</accession>
<dbReference type="SUPFAM" id="SSF52540">
    <property type="entry name" value="P-loop containing nucleoside triphosphate hydrolases"/>
    <property type="match status" value="1"/>
</dbReference>
<evidence type="ECO:0000256" key="1">
    <source>
        <dbReference type="SAM" id="Coils"/>
    </source>
</evidence>
<name>A0AA40BF37_9PEZI</name>
<dbReference type="AlphaFoldDB" id="A0AA40BF37"/>
<evidence type="ECO:0008006" key="4">
    <source>
        <dbReference type="Google" id="ProtNLM"/>
    </source>
</evidence>
<dbReference type="RefSeq" id="XP_060301974.1">
    <property type="nucleotide sequence ID" value="XM_060447819.1"/>
</dbReference>
<organism evidence="2 3">
    <name type="scientific">Lasiosphaeria miniovina</name>
    <dbReference type="NCBI Taxonomy" id="1954250"/>
    <lineage>
        <taxon>Eukaryota</taxon>
        <taxon>Fungi</taxon>
        <taxon>Dikarya</taxon>
        <taxon>Ascomycota</taxon>
        <taxon>Pezizomycotina</taxon>
        <taxon>Sordariomycetes</taxon>
        <taxon>Sordariomycetidae</taxon>
        <taxon>Sordariales</taxon>
        <taxon>Lasiosphaeriaceae</taxon>
        <taxon>Lasiosphaeria</taxon>
    </lineage>
</organism>
<gene>
    <name evidence="2" type="ORF">B0T26DRAFT_866447</name>
</gene>
<dbReference type="EMBL" id="JAUIRO010000001">
    <property type="protein sequence ID" value="KAK0733097.1"/>
    <property type="molecule type" value="Genomic_DNA"/>
</dbReference>
<evidence type="ECO:0000313" key="2">
    <source>
        <dbReference type="EMBL" id="KAK0733097.1"/>
    </source>
</evidence>
<dbReference type="Proteomes" id="UP001172101">
    <property type="component" value="Unassembled WGS sequence"/>
</dbReference>